<evidence type="ECO:0000313" key="3">
    <source>
        <dbReference type="Proteomes" id="UP000557688"/>
    </source>
</evidence>
<evidence type="ECO:0000256" key="1">
    <source>
        <dbReference type="SAM" id="MobiDB-lite"/>
    </source>
</evidence>
<feature type="compositionally biased region" description="Polar residues" evidence="1">
    <location>
        <begin position="1"/>
        <end position="10"/>
    </location>
</feature>
<reference evidence="2 3" key="1">
    <citation type="submission" date="2020-08" db="EMBL/GenBank/DDBJ databases">
        <title>Genomic Encyclopedia of Type Strains, Phase III (KMG-III): the genomes of soil and plant-associated and newly described type strains.</title>
        <authorList>
            <person name="Whitman W."/>
        </authorList>
    </citation>
    <scope>NUCLEOTIDE SEQUENCE [LARGE SCALE GENOMIC DNA]</scope>
    <source>
        <strain evidence="2 3">CECT 8088</strain>
    </source>
</reference>
<gene>
    <name evidence="2" type="ORF">FHR90_000104</name>
</gene>
<feature type="region of interest" description="Disordered" evidence="1">
    <location>
        <begin position="1"/>
        <end position="34"/>
    </location>
</feature>
<proteinExistence type="predicted"/>
<comment type="caution">
    <text evidence="2">The sequence shown here is derived from an EMBL/GenBank/DDBJ whole genome shotgun (WGS) entry which is preliminary data.</text>
</comment>
<feature type="region of interest" description="Disordered" evidence="1">
    <location>
        <begin position="63"/>
        <end position="89"/>
    </location>
</feature>
<protein>
    <submittedName>
        <fullName evidence="2">Uncharacterized protein</fullName>
    </submittedName>
</protein>
<name>A0A839UQ28_9PROT</name>
<organism evidence="2 3">
    <name type="scientific">Endobacter medicaginis</name>
    <dbReference type="NCBI Taxonomy" id="1181271"/>
    <lineage>
        <taxon>Bacteria</taxon>
        <taxon>Pseudomonadati</taxon>
        <taxon>Pseudomonadota</taxon>
        <taxon>Alphaproteobacteria</taxon>
        <taxon>Acetobacterales</taxon>
        <taxon>Acetobacteraceae</taxon>
        <taxon>Endobacter</taxon>
    </lineage>
</organism>
<dbReference type="Proteomes" id="UP000557688">
    <property type="component" value="Unassembled WGS sequence"/>
</dbReference>
<dbReference type="EMBL" id="JACHXV010000001">
    <property type="protein sequence ID" value="MBB3172298.1"/>
    <property type="molecule type" value="Genomic_DNA"/>
</dbReference>
<accession>A0A839UQ28</accession>
<keyword evidence="3" id="KW-1185">Reference proteome</keyword>
<feature type="compositionally biased region" description="Basic and acidic residues" evidence="1">
    <location>
        <begin position="80"/>
        <end position="89"/>
    </location>
</feature>
<dbReference type="AlphaFoldDB" id="A0A839UQ28"/>
<dbReference type="RefSeq" id="WP_221188183.1">
    <property type="nucleotide sequence ID" value="NZ_JACHXV010000001.1"/>
</dbReference>
<sequence>MFGRRPTSSAPRPADRPGVPATPVRSQTPGQLAYEARRAARAGMSVEKWREARIRAQAEAQAAIEAARPRPQRPPSLFRRLLDRAHKPL</sequence>
<evidence type="ECO:0000313" key="2">
    <source>
        <dbReference type="EMBL" id="MBB3172298.1"/>
    </source>
</evidence>